<accession>A0ABX8FDH1</accession>
<gene>
    <name evidence="2" type="ORF">J1899_20230</name>
</gene>
<dbReference type="InterPro" id="IPR046348">
    <property type="entry name" value="SIS_dom_sf"/>
</dbReference>
<dbReference type="EMBL" id="CP071709">
    <property type="protein sequence ID" value="QVY61257.1"/>
    <property type="molecule type" value="Genomic_DNA"/>
</dbReference>
<dbReference type="InterPro" id="IPR001347">
    <property type="entry name" value="SIS_dom"/>
</dbReference>
<sequence length="201" mass="21316">MFANVIDSVNDTLTKEAEAILEVKNTFDHKQVETVFELIKNCQGKIITTGCGTSGAAAKKIAHTLSCVECPSLFLTPSDAVHGALGVVQKEDIVIAFSKGGATQEINNLIPGCIAKGATLIAVTEAENSYIAQQSHYILKVKVSKEPDDFNMLATSSTIAAIALFDAIAIAMTRFKGFTKEQFAVIHPGGKVGEALTQKGE</sequence>
<dbReference type="Proteomes" id="UP000679247">
    <property type="component" value="Chromosome"/>
</dbReference>
<evidence type="ECO:0000313" key="2">
    <source>
        <dbReference type="EMBL" id="QVY61257.1"/>
    </source>
</evidence>
<evidence type="ECO:0000313" key="3">
    <source>
        <dbReference type="Proteomes" id="UP000679247"/>
    </source>
</evidence>
<dbReference type="PROSITE" id="PS51464">
    <property type="entry name" value="SIS"/>
    <property type="match status" value="1"/>
</dbReference>
<organism evidence="2 3">
    <name type="scientific">Cytobacillus gottheilii</name>
    <dbReference type="NCBI Taxonomy" id="859144"/>
    <lineage>
        <taxon>Bacteria</taxon>
        <taxon>Bacillati</taxon>
        <taxon>Bacillota</taxon>
        <taxon>Bacilli</taxon>
        <taxon>Bacillales</taxon>
        <taxon>Bacillaceae</taxon>
        <taxon>Cytobacillus</taxon>
    </lineage>
</organism>
<dbReference type="Gene3D" id="3.40.50.10490">
    <property type="entry name" value="Glucose-6-phosphate isomerase like protein, domain 1"/>
    <property type="match status" value="1"/>
</dbReference>
<feature type="domain" description="SIS" evidence="1">
    <location>
        <begin position="35"/>
        <end position="178"/>
    </location>
</feature>
<dbReference type="InterPro" id="IPR035474">
    <property type="entry name" value="SIS_Kpsf"/>
</dbReference>
<dbReference type="PANTHER" id="PTHR38418">
    <property type="entry name" value="SUGAR ISOMERASE, KPSF/GUTQ (AFU_ORTHOLOGUE AFUA_6G08860)"/>
    <property type="match status" value="1"/>
</dbReference>
<dbReference type="PANTHER" id="PTHR38418:SF2">
    <property type="entry name" value="SUGAR ISOMERASE, KPSF_GUTQ (AFU_ORTHOLOGUE AFUA_6G08860)"/>
    <property type="match status" value="1"/>
</dbReference>
<dbReference type="RefSeq" id="WP_214476306.1">
    <property type="nucleotide sequence ID" value="NZ_CP071709.1"/>
</dbReference>
<dbReference type="SUPFAM" id="SSF53697">
    <property type="entry name" value="SIS domain"/>
    <property type="match status" value="1"/>
</dbReference>
<reference evidence="2 3" key="1">
    <citation type="submission" date="2021-03" db="EMBL/GenBank/DDBJ databases">
        <title>The first data on the complete genome of the tetrodotoxin-producing bacterium.</title>
        <authorList>
            <person name="Melnikova D.I."/>
            <person name="Nijland R."/>
            <person name="Magarlamov T.Y."/>
        </authorList>
    </citation>
    <scope>NUCLEOTIDE SEQUENCE [LARGE SCALE GENOMIC DNA]</scope>
    <source>
        <strain evidence="2 3">1839</strain>
    </source>
</reference>
<proteinExistence type="predicted"/>
<dbReference type="Pfam" id="PF01380">
    <property type="entry name" value="SIS"/>
    <property type="match status" value="1"/>
</dbReference>
<keyword evidence="3" id="KW-1185">Reference proteome</keyword>
<name>A0ABX8FDH1_9BACI</name>
<dbReference type="CDD" id="cd05014">
    <property type="entry name" value="SIS_Kpsf"/>
    <property type="match status" value="1"/>
</dbReference>
<evidence type="ECO:0000259" key="1">
    <source>
        <dbReference type="PROSITE" id="PS51464"/>
    </source>
</evidence>
<protein>
    <submittedName>
        <fullName evidence="2">SIS domain-containing protein</fullName>
    </submittedName>
</protein>